<dbReference type="PROSITE" id="PS50267">
    <property type="entry name" value="NA_NEUROTRAN_SYMP_3"/>
    <property type="match status" value="1"/>
</dbReference>
<evidence type="ECO:0000256" key="3">
    <source>
        <dbReference type="ARBA" id="ARBA00022692"/>
    </source>
</evidence>
<dbReference type="SUPFAM" id="SSF161070">
    <property type="entry name" value="SNF-like"/>
    <property type="match status" value="1"/>
</dbReference>
<keyword evidence="3 6" id="KW-0812">Transmembrane</keyword>
<dbReference type="PANTHER" id="PTHR42948">
    <property type="entry name" value="TRANSPORTER"/>
    <property type="match status" value="1"/>
</dbReference>
<gene>
    <name evidence="7" type="ORF">IAB94_01165</name>
</gene>
<evidence type="ECO:0000313" key="7">
    <source>
        <dbReference type="EMBL" id="HIR66638.1"/>
    </source>
</evidence>
<feature type="transmembrane region" description="Helical" evidence="6">
    <location>
        <begin position="325"/>
        <end position="346"/>
    </location>
</feature>
<comment type="subcellular location">
    <subcellularLocation>
        <location evidence="1">Membrane</location>
        <topology evidence="1">Multi-pass membrane protein</topology>
    </subcellularLocation>
</comment>
<evidence type="ECO:0000256" key="6">
    <source>
        <dbReference type="SAM" id="Phobius"/>
    </source>
</evidence>
<keyword evidence="4 6" id="KW-1133">Transmembrane helix</keyword>
<feature type="transmembrane region" description="Helical" evidence="6">
    <location>
        <begin position="7"/>
        <end position="26"/>
    </location>
</feature>
<feature type="transmembrane region" description="Helical" evidence="6">
    <location>
        <begin position="292"/>
        <end position="313"/>
    </location>
</feature>
<keyword evidence="2" id="KW-0813">Transport</keyword>
<feature type="transmembrane region" description="Helical" evidence="6">
    <location>
        <begin position="228"/>
        <end position="251"/>
    </location>
</feature>
<organism evidence="7 8">
    <name type="scientific">Candidatus Coproplasma avicola</name>
    <dbReference type="NCBI Taxonomy" id="2840744"/>
    <lineage>
        <taxon>Bacteria</taxon>
        <taxon>Bacillati</taxon>
        <taxon>Bacillota</taxon>
        <taxon>Clostridia</taxon>
        <taxon>Eubacteriales</taxon>
        <taxon>Candidatus Coproplasma</taxon>
    </lineage>
</organism>
<protein>
    <submittedName>
        <fullName evidence="7">Uncharacterized protein</fullName>
    </submittedName>
</protein>
<reference evidence="7" key="1">
    <citation type="submission" date="2020-10" db="EMBL/GenBank/DDBJ databases">
        <authorList>
            <person name="Gilroy R."/>
        </authorList>
    </citation>
    <scope>NUCLEOTIDE SEQUENCE</scope>
    <source>
        <strain evidence="7">ChiW16-3235</strain>
    </source>
</reference>
<sequence>MDKQSKNFIYTATGAAFGLGGIMRFPALCLSYGGAFVAAYIAVIVFAGAPLLAAEFALGARSKSLFPLKQICPYGGAVGGLSAINSAAMCACYGAVIAVLAMRSCIFYSQVNYGLTADMPQITPFIAALVFIALAFFACRNARTRARVARAAVIFQAALFAVLAARGLMYSNCAKVLAEAFALNAFLLISPQVWLAAVGQALLSLSLAAGVMPAFAAEMPRSLSPVRAAAIVCGANLGGGLLAAVATITLAGGAGCLDGLGGSALQNALSLYPAALSAAFSNAHICGLFGSIFYISLTLTAFVSALSLVRPAYLWACRARISARTAAFMLCAALFAVCLPFCLGAPVGAADKICCEVVAPIAAAGEISCFAFHLLTARRKGAKIEVWKILNS</sequence>
<dbReference type="InterPro" id="IPR000175">
    <property type="entry name" value="Na/ntran_symport"/>
</dbReference>
<proteinExistence type="predicted"/>
<dbReference type="InterPro" id="IPR037272">
    <property type="entry name" value="SNS_sf"/>
</dbReference>
<dbReference type="Pfam" id="PF00209">
    <property type="entry name" value="SNF"/>
    <property type="match status" value="2"/>
</dbReference>
<feature type="transmembrane region" description="Helical" evidence="6">
    <location>
        <begin position="193"/>
        <end position="216"/>
    </location>
</feature>
<name>A0A9D1J8N8_9FIRM</name>
<comment type="caution">
    <text evidence="7">The sequence shown here is derived from an EMBL/GenBank/DDBJ whole genome shotgun (WGS) entry which is preliminary data.</text>
</comment>
<dbReference type="PANTHER" id="PTHR42948:SF1">
    <property type="entry name" value="TRANSPORTER"/>
    <property type="match status" value="1"/>
</dbReference>
<dbReference type="AlphaFoldDB" id="A0A9D1J8N8"/>
<evidence type="ECO:0000256" key="4">
    <source>
        <dbReference type="ARBA" id="ARBA00022989"/>
    </source>
</evidence>
<dbReference type="EMBL" id="DVHK01000026">
    <property type="protein sequence ID" value="HIR66638.1"/>
    <property type="molecule type" value="Genomic_DNA"/>
</dbReference>
<feature type="transmembrane region" description="Helical" evidence="6">
    <location>
        <begin position="74"/>
        <end position="102"/>
    </location>
</feature>
<accession>A0A9D1J8N8</accession>
<feature type="transmembrane region" description="Helical" evidence="6">
    <location>
        <begin position="358"/>
        <end position="375"/>
    </location>
</feature>
<feature type="transmembrane region" description="Helical" evidence="6">
    <location>
        <begin position="122"/>
        <end position="139"/>
    </location>
</feature>
<dbReference type="GO" id="GO:0016020">
    <property type="term" value="C:membrane"/>
    <property type="evidence" value="ECO:0007669"/>
    <property type="project" value="UniProtKB-SubCell"/>
</dbReference>
<evidence type="ECO:0000313" key="8">
    <source>
        <dbReference type="Proteomes" id="UP000823913"/>
    </source>
</evidence>
<feature type="transmembrane region" description="Helical" evidence="6">
    <location>
        <begin position="32"/>
        <end position="53"/>
    </location>
</feature>
<evidence type="ECO:0000256" key="1">
    <source>
        <dbReference type="ARBA" id="ARBA00004141"/>
    </source>
</evidence>
<evidence type="ECO:0000256" key="2">
    <source>
        <dbReference type="ARBA" id="ARBA00022448"/>
    </source>
</evidence>
<dbReference type="Proteomes" id="UP000823913">
    <property type="component" value="Unassembled WGS sequence"/>
</dbReference>
<reference evidence="7" key="2">
    <citation type="journal article" date="2021" name="PeerJ">
        <title>Extensive microbial diversity within the chicken gut microbiome revealed by metagenomics and culture.</title>
        <authorList>
            <person name="Gilroy R."/>
            <person name="Ravi A."/>
            <person name="Getino M."/>
            <person name="Pursley I."/>
            <person name="Horton D.L."/>
            <person name="Alikhan N.F."/>
            <person name="Baker D."/>
            <person name="Gharbi K."/>
            <person name="Hall N."/>
            <person name="Watson M."/>
            <person name="Adriaenssens E.M."/>
            <person name="Foster-Nyarko E."/>
            <person name="Jarju S."/>
            <person name="Secka A."/>
            <person name="Antonio M."/>
            <person name="Oren A."/>
            <person name="Chaudhuri R.R."/>
            <person name="La Ragione R."/>
            <person name="Hildebrand F."/>
            <person name="Pallen M.J."/>
        </authorList>
    </citation>
    <scope>NUCLEOTIDE SEQUENCE</scope>
    <source>
        <strain evidence="7">ChiW16-3235</strain>
    </source>
</reference>
<keyword evidence="5 6" id="KW-0472">Membrane</keyword>
<feature type="transmembrane region" description="Helical" evidence="6">
    <location>
        <begin position="151"/>
        <end position="169"/>
    </location>
</feature>
<evidence type="ECO:0000256" key="5">
    <source>
        <dbReference type="ARBA" id="ARBA00023136"/>
    </source>
</evidence>